<evidence type="ECO:0000256" key="1">
    <source>
        <dbReference type="SAM" id="Phobius"/>
    </source>
</evidence>
<name>A0A699WSE7_TANCI</name>
<keyword evidence="1" id="KW-1133">Transmembrane helix</keyword>
<comment type="caution">
    <text evidence="2">The sequence shown here is derived from an EMBL/GenBank/DDBJ whole genome shotgun (WGS) entry which is preliminary data.</text>
</comment>
<proteinExistence type="predicted"/>
<feature type="transmembrane region" description="Helical" evidence="1">
    <location>
        <begin position="43"/>
        <end position="67"/>
    </location>
</feature>
<dbReference type="AlphaFoldDB" id="A0A699WSE7"/>
<dbReference type="EMBL" id="BKCJ011724198">
    <property type="protein sequence ID" value="GFD48526.1"/>
    <property type="molecule type" value="Genomic_DNA"/>
</dbReference>
<protein>
    <submittedName>
        <fullName evidence="2">Uncharacterized protein</fullName>
    </submittedName>
</protein>
<keyword evidence="1" id="KW-0472">Membrane</keyword>
<reference evidence="2" key="1">
    <citation type="journal article" date="2019" name="Sci. Rep.">
        <title>Draft genome of Tanacetum cinerariifolium, the natural source of mosquito coil.</title>
        <authorList>
            <person name="Yamashiro T."/>
            <person name="Shiraishi A."/>
            <person name="Satake H."/>
            <person name="Nakayama K."/>
        </authorList>
    </citation>
    <scope>NUCLEOTIDE SEQUENCE</scope>
</reference>
<feature type="non-terminal residue" evidence="2">
    <location>
        <position position="1"/>
    </location>
</feature>
<evidence type="ECO:0000313" key="2">
    <source>
        <dbReference type="EMBL" id="GFD48526.1"/>
    </source>
</evidence>
<accession>A0A699WSE7</accession>
<organism evidence="2">
    <name type="scientific">Tanacetum cinerariifolium</name>
    <name type="common">Dalmatian daisy</name>
    <name type="synonym">Chrysanthemum cinerariifolium</name>
    <dbReference type="NCBI Taxonomy" id="118510"/>
    <lineage>
        <taxon>Eukaryota</taxon>
        <taxon>Viridiplantae</taxon>
        <taxon>Streptophyta</taxon>
        <taxon>Embryophyta</taxon>
        <taxon>Tracheophyta</taxon>
        <taxon>Spermatophyta</taxon>
        <taxon>Magnoliopsida</taxon>
        <taxon>eudicotyledons</taxon>
        <taxon>Gunneridae</taxon>
        <taxon>Pentapetalae</taxon>
        <taxon>asterids</taxon>
        <taxon>campanulids</taxon>
        <taxon>Asterales</taxon>
        <taxon>Asteraceae</taxon>
        <taxon>Asteroideae</taxon>
        <taxon>Anthemideae</taxon>
        <taxon>Anthemidinae</taxon>
        <taxon>Tanacetum</taxon>
    </lineage>
</organism>
<sequence>HLIGVRLQPGVAQTALQAALEADGVLVVAQPEALGQQPRGGKALGPVAVAVVLIIRVAALAQLAIALEAT</sequence>
<feature type="non-terminal residue" evidence="2">
    <location>
        <position position="70"/>
    </location>
</feature>
<gene>
    <name evidence="2" type="ORF">Tci_920495</name>
</gene>
<keyword evidence="1" id="KW-0812">Transmembrane</keyword>